<dbReference type="InterPro" id="IPR011042">
    <property type="entry name" value="6-blade_b-propeller_TolB-like"/>
</dbReference>
<dbReference type="InterPro" id="IPR011659">
    <property type="entry name" value="WD40"/>
</dbReference>
<dbReference type="PANTHER" id="PTHR32161">
    <property type="entry name" value="DPP6 N-TERMINAL DOMAIN-LIKE PROTEIN"/>
    <property type="match status" value="1"/>
</dbReference>
<keyword evidence="2" id="KW-1185">Reference proteome</keyword>
<organism evidence="1 2">
    <name type="scientific">Salvia divinorum</name>
    <name type="common">Maria pastora</name>
    <name type="synonym">Diviner's sage</name>
    <dbReference type="NCBI Taxonomy" id="28513"/>
    <lineage>
        <taxon>Eukaryota</taxon>
        <taxon>Viridiplantae</taxon>
        <taxon>Streptophyta</taxon>
        <taxon>Embryophyta</taxon>
        <taxon>Tracheophyta</taxon>
        <taxon>Spermatophyta</taxon>
        <taxon>Magnoliopsida</taxon>
        <taxon>eudicotyledons</taxon>
        <taxon>Gunneridae</taxon>
        <taxon>Pentapetalae</taxon>
        <taxon>asterids</taxon>
        <taxon>lamiids</taxon>
        <taxon>Lamiales</taxon>
        <taxon>Lamiaceae</taxon>
        <taxon>Nepetoideae</taxon>
        <taxon>Mentheae</taxon>
        <taxon>Salviinae</taxon>
        <taxon>Salvia</taxon>
        <taxon>Salvia subgen. Calosphace</taxon>
    </lineage>
</organism>
<proteinExistence type="predicted"/>
<dbReference type="SUPFAM" id="SSF82171">
    <property type="entry name" value="DPP6 N-terminal domain-like"/>
    <property type="match status" value="2"/>
</dbReference>
<dbReference type="Pfam" id="PF07676">
    <property type="entry name" value="PD40"/>
    <property type="match status" value="3"/>
</dbReference>
<dbReference type="Gene3D" id="2.120.10.30">
    <property type="entry name" value="TolB, C-terminal domain"/>
    <property type="match status" value="3"/>
</dbReference>
<dbReference type="AlphaFoldDB" id="A0ABD1GLD6"/>
<dbReference type="EMBL" id="JBEAFC010000008">
    <property type="protein sequence ID" value="KAL1544936.1"/>
    <property type="molecule type" value="Genomic_DNA"/>
</dbReference>
<comment type="caution">
    <text evidence="1">The sequence shown here is derived from an EMBL/GenBank/DDBJ whole genome shotgun (WGS) entry which is preliminary data.</text>
</comment>
<dbReference type="Proteomes" id="UP001567538">
    <property type="component" value="Unassembled WGS sequence"/>
</dbReference>
<reference evidence="1 2" key="1">
    <citation type="submission" date="2024-06" db="EMBL/GenBank/DDBJ databases">
        <title>A chromosome level genome sequence of Diviner's sage (Salvia divinorum).</title>
        <authorList>
            <person name="Ford S.A."/>
            <person name="Ro D.-K."/>
            <person name="Ness R.W."/>
            <person name="Phillips M.A."/>
        </authorList>
    </citation>
    <scope>NUCLEOTIDE SEQUENCE [LARGE SCALE GENOMIC DNA]</scope>
    <source>
        <strain evidence="1">SAF-2024a</strain>
        <tissue evidence="1">Leaf</tissue>
    </source>
</reference>
<accession>A0ABD1GLD6</accession>
<name>A0ABD1GLD6_SALDI</name>
<gene>
    <name evidence="1" type="ORF">AAHA92_21723</name>
</gene>
<evidence type="ECO:0000313" key="1">
    <source>
        <dbReference type="EMBL" id="KAL1544936.1"/>
    </source>
</evidence>
<evidence type="ECO:0000313" key="2">
    <source>
        <dbReference type="Proteomes" id="UP001567538"/>
    </source>
</evidence>
<dbReference type="PANTHER" id="PTHR32161:SF9">
    <property type="entry name" value="TOLB PROTEIN-LIKE PROTEIN"/>
    <property type="match status" value="1"/>
</dbReference>
<sequence>MDPTGTILFNSVGRAFYSFDIFAVELKDDCPRSEHRLTDSVSINFNGQFVDDQKTLVYISDRAGSPRIFLNRTQHADPEHLHSPPESLFHDRPVIKNRHLYFISAHEQPEKPFTSWSALYSTTLDDKTTTRLTPYGTVDYSPALSPSGKIVAVASYGRKAWGGEFHELVTDIVVFPESDPTSRVVLCQCGGWPSWLSDSTLYFHRQSEDGWWSIFKADLSHDFFASSPPVRVTPPGVHCFTPAAIPGGKRIAVATRRKGRNHRHIEIFDTESRKFYPVTEMLNPNIHHYNPFVSPGATFLGYHRSRAGTGENAIPYLEPVNSPVKGLNMIRLVGSFPALSPSGDLIAMNIDFDHNSGLKIVKSDGSKMWTLFKNRTSFYNSWSPAHSNVIFTSIGPIFESVKAPVQIARVTFDPADLKPNCDEIQSDIKILTREDTGNNAFPSISPDGKLVVFRSGRSVQKNLYIVDAAMGEFDGGIKRLTEGAWIDTMPSWSPDGKRIAFSSNRHNPENAEAFGIYVMEADGTGGARRVKVAGIDEERERLNHVCFSGDGEWVAFAANLGGVTAEPVAHPNQFQPYGDLYAVRLDGSGLRRLTFNGFEDGTPIWAPKVMRGFHKLHLSEEHGLKGEIEDPLWIKSEF</sequence>
<protein>
    <submittedName>
        <fullName evidence="1">Uncharacterized protein</fullName>
    </submittedName>
</protein>